<keyword evidence="3" id="KW-1185">Reference proteome</keyword>
<sequence>MSAILDIIPLHHDSRNCKEDTIVTVATWWKRDYALMFLESWGFAFDQTQWKQSGKLYQSITSGIGDMLNLLRHLHGIEIFVKGSVSLQDTVALVESELQESRPVAIDLDSYYCPWSHGYQKYHSIHTCLIVGADKASQTYTLVDCFYERQNVTISIADCFRQECRGIALFRKLPEHEQAFDWKQTILYALKQTLYREREATAFEKMREFADVLQQLPTVAGEFNDSQQVWMSPLLSILHAISNGRKHFASALQYVHDRFQIDSLAPLIQDLTYSAAQWSTVLSMLTKAYYQSGDSKLIQRAASKVRMVAELEEKVADQLQNICGERPHHLADDKRERSKAGAGYSRMTFIDLADSCNNKGFSHVAASACTADLTLMGEVFLLEDVPEQPIWNVNGMEFSLPALAENRNDNISCAGQEINVPEGYYSSLLILGCSECGSYTERIEILYEDNVVRYIPIQFTDWYMEPMFGETTAWVGKGAARREGQVEILDFPVRLLVQQYYLNPSRKMLRIKLPDCPNIHIFAMTLMAKG</sequence>
<organism evidence="2 3">
    <name type="scientific">Brevibacillus parabrevis</name>
    <dbReference type="NCBI Taxonomy" id="54914"/>
    <lineage>
        <taxon>Bacteria</taxon>
        <taxon>Bacillati</taxon>
        <taxon>Bacillota</taxon>
        <taxon>Bacilli</taxon>
        <taxon>Bacillales</taxon>
        <taxon>Paenibacillaceae</taxon>
        <taxon>Brevibacillus</taxon>
    </lineage>
</organism>
<proteinExistence type="predicted"/>
<evidence type="ECO:0000259" key="1">
    <source>
        <dbReference type="Pfam" id="PF14399"/>
    </source>
</evidence>
<protein>
    <recommendedName>
        <fullName evidence="1">Butirosin biosynthesis protein H N-terminal domain-containing protein</fullName>
    </recommendedName>
</protein>
<dbReference type="STRING" id="54914.AV540_24955"/>
<dbReference type="InterPro" id="IPR026935">
    <property type="entry name" value="BtrH_N"/>
</dbReference>
<evidence type="ECO:0000313" key="3">
    <source>
        <dbReference type="Proteomes" id="UP000316882"/>
    </source>
</evidence>
<dbReference type="EMBL" id="BJMH01000027">
    <property type="protein sequence ID" value="GEB34757.1"/>
    <property type="molecule type" value="Genomic_DNA"/>
</dbReference>
<gene>
    <name evidence="2" type="ORF">BPA01_43370</name>
</gene>
<dbReference type="Pfam" id="PF14399">
    <property type="entry name" value="BtrH_N"/>
    <property type="match status" value="1"/>
</dbReference>
<dbReference type="RefSeq" id="WP_141254230.1">
    <property type="nucleotide sequence ID" value="NZ_BJMH01000027.1"/>
</dbReference>
<comment type="caution">
    <text evidence="2">The sequence shown here is derived from an EMBL/GenBank/DDBJ whole genome shotgun (WGS) entry which is preliminary data.</text>
</comment>
<feature type="domain" description="Butirosin biosynthesis protein H N-terminal" evidence="1">
    <location>
        <begin position="39"/>
        <end position="145"/>
    </location>
</feature>
<name>A0A4Y3PN54_BREPA</name>
<dbReference type="AlphaFoldDB" id="A0A4Y3PN54"/>
<reference evidence="2 3" key="1">
    <citation type="submission" date="2019-06" db="EMBL/GenBank/DDBJ databases">
        <title>Whole genome shotgun sequence of Brevibacillus parabrevis NBRC 12334.</title>
        <authorList>
            <person name="Hosoyama A."/>
            <person name="Uohara A."/>
            <person name="Ohji S."/>
            <person name="Ichikawa N."/>
        </authorList>
    </citation>
    <scope>NUCLEOTIDE SEQUENCE [LARGE SCALE GENOMIC DNA]</scope>
    <source>
        <strain evidence="2 3">NBRC 12334</strain>
    </source>
</reference>
<dbReference type="Proteomes" id="UP000316882">
    <property type="component" value="Unassembled WGS sequence"/>
</dbReference>
<evidence type="ECO:0000313" key="2">
    <source>
        <dbReference type="EMBL" id="GEB34757.1"/>
    </source>
</evidence>
<accession>A0A4Y3PN54</accession>